<dbReference type="PIRSF" id="PIRSF029038">
    <property type="entry name" value="Mtase_YbiN_prd"/>
    <property type="match status" value="1"/>
</dbReference>
<evidence type="ECO:0000313" key="8">
    <source>
        <dbReference type="Proteomes" id="UP000078070"/>
    </source>
</evidence>
<dbReference type="CDD" id="cd02440">
    <property type="entry name" value="AdoMet_MTases"/>
    <property type="match status" value="1"/>
</dbReference>
<reference evidence="8" key="1">
    <citation type="submission" date="2016-05" db="EMBL/GenBank/DDBJ databases">
        <authorList>
            <person name="Baek K."/>
            <person name="Yang S.-J."/>
        </authorList>
    </citation>
    <scope>NUCLEOTIDE SEQUENCE [LARGE SCALE GENOMIC DNA]</scope>
    <source>
        <strain evidence="8">ST58-10</strain>
    </source>
</reference>
<dbReference type="InterPro" id="IPR016909">
    <property type="entry name" value="rRNA_lsu_MeTfrase_F"/>
</dbReference>
<dbReference type="KEGG" id="mars:A8C75_16520"/>
<keyword evidence="2 6" id="KW-0698">rRNA processing</keyword>
<protein>
    <recommendedName>
        <fullName evidence="6">Ribosomal RNA large subunit methyltransferase F</fullName>
        <ecNumber evidence="6">2.1.1.181</ecNumber>
    </recommendedName>
    <alternativeName>
        <fullName evidence="6">23S rRNA mA1618 methyltransferase</fullName>
    </alternativeName>
    <alternativeName>
        <fullName evidence="6">rRNA adenine N-6-methyltransferase</fullName>
    </alternativeName>
</protein>
<sequence>MKKTDAVRTNKAELHSRNPHRGRYDFAVLSKANPALAGFVQLNRYGNESIDFADPQAVKALNQALLSQFYGIAFWDIPPGFLCPPIPGRADYVHYLADLLADSNNGVIPRGRMVRALDVGIGANCVYPIIGNREYGWQFVGSDINAMAVGTVQSIVRSNRCLSGKIEARLQRQQNCIFNGIWKADDHFDVTLCNPPFHTSEAAMTAESERKWRGLKKDSQPAATPKLNFGGQPDELWCDGGEEGFICRMVKESKAYGEQCYWFTSLVAKQSSLAAIRRELSHAGAQQVRVVEMAQGQKISRFIAWSFLTPELQDEWQQSYWAPLS</sequence>
<dbReference type="EC" id="2.1.1.181" evidence="6"/>
<proteinExistence type="inferred from homology"/>
<dbReference type="RefSeq" id="WP_067387424.1">
    <property type="nucleotide sequence ID" value="NZ_CP015839.1"/>
</dbReference>
<comment type="function">
    <text evidence="6">Specifically methylates the adenine in position 1618 of 23S rRNA.</text>
</comment>
<dbReference type="InterPro" id="IPR029063">
    <property type="entry name" value="SAM-dependent_MTases_sf"/>
</dbReference>
<keyword evidence="1 6" id="KW-0963">Cytoplasm</keyword>
<dbReference type="SUPFAM" id="SSF53335">
    <property type="entry name" value="S-adenosyl-L-methionine-dependent methyltransferases"/>
    <property type="match status" value="1"/>
</dbReference>
<evidence type="ECO:0000256" key="2">
    <source>
        <dbReference type="ARBA" id="ARBA00022552"/>
    </source>
</evidence>
<evidence type="ECO:0000256" key="1">
    <source>
        <dbReference type="ARBA" id="ARBA00022490"/>
    </source>
</evidence>
<evidence type="ECO:0000313" key="7">
    <source>
        <dbReference type="EMBL" id="ANG65320.1"/>
    </source>
</evidence>
<comment type="subcellular location">
    <subcellularLocation>
        <location evidence="6">Cytoplasm</location>
    </subcellularLocation>
</comment>
<gene>
    <name evidence="6" type="primary">rlmF</name>
    <name evidence="7" type="ORF">A8C75_16520</name>
</gene>
<dbReference type="OrthoDB" id="1115728at2"/>
<dbReference type="GO" id="GO:0070475">
    <property type="term" value="P:rRNA base methylation"/>
    <property type="evidence" value="ECO:0007669"/>
    <property type="project" value="TreeGrafter"/>
</dbReference>
<dbReference type="Gene3D" id="3.40.50.150">
    <property type="entry name" value="Vaccinia Virus protein VP39"/>
    <property type="match status" value="1"/>
</dbReference>
<evidence type="ECO:0000256" key="3">
    <source>
        <dbReference type="ARBA" id="ARBA00022603"/>
    </source>
</evidence>
<comment type="similarity">
    <text evidence="6">Belongs to the methyltransferase superfamily. METTL16/RlmF family.</text>
</comment>
<organism evidence="7 8">
    <name type="scientific">Marinobacterium aestuarii</name>
    <dbReference type="NCBI Taxonomy" id="1821621"/>
    <lineage>
        <taxon>Bacteria</taxon>
        <taxon>Pseudomonadati</taxon>
        <taxon>Pseudomonadota</taxon>
        <taxon>Gammaproteobacteria</taxon>
        <taxon>Oceanospirillales</taxon>
        <taxon>Oceanospirillaceae</taxon>
        <taxon>Marinobacterium</taxon>
    </lineage>
</organism>
<dbReference type="Proteomes" id="UP000078070">
    <property type="component" value="Chromosome"/>
</dbReference>
<reference evidence="7 8" key="2">
    <citation type="journal article" date="2018" name="Int. J. Syst. Evol. Microbiol.">
        <title>Marinobacterium aestuarii sp. nov., a benzene-degrading marine bacterium isolated from estuary sediment.</title>
        <authorList>
            <person name="Bae S.S."/>
            <person name="Jung J."/>
            <person name="Chung D."/>
            <person name="Baek K."/>
        </authorList>
    </citation>
    <scope>NUCLEOTIDE SEQUENCE [LARGE SCALE GENOMIC DNA]</scope>
    <source>
        <strain evidence="7 8">ST58-10</strain>
    </source>
</reference>
<dbReference type="InterPro" id="IPR010286">
    <property type="entry name" value="METTL16/RlmF"/>
</dbReference>
<dbReference type="PANTHER" id="PTHR13393:SF0">
    <property type="entry name" value="RNA N6-ADENOSINE-METHYLTRANSFERASE METTL16"/>
    <property type="match status" value="1"/>
</dbReference>
<dbReference type="EMBL" id="CP015839">
    <property type="protein sequence ID" value="ANG65320.1"/>
    <property type="molecule type" value="Genomic_DNA"/>
</dbReference>
<dbReference type="GO" id="GO:0005737">
    <property type="term" value="C:cytoplasm"/>
    <property type="evidence" value="ECO:0007669"/>
    <property type="project" value="UniProtKB-SubCell"/>
</dbReference>
<dbReference type="Pfam" id="PF05971">
    <property type="entry name" value="Methyltransf_10"/>
    <property type="match status" value="1"/>
</dbReference>
<evidence type="ECO:0000256" key="4">
    <source>
        <dbReference type="ARBA" id="ARBA00022679"/>
    </source>
</evidence>
<keyword evidence="4 6" id="KW-0808">Transferase</keyword>
<keyword evidence="3 6" id="KW-0489">Methyltransferase</keyword>
<accession>A0A1A9F5R6</accession>
<dbReference type="AlphaFoldDB" id="A0A1A9F5R6"/>
<dbReference type="STRING" id="1821621.A8C75_16520"/>
<evidence type="ECO:0000256" key="6">
    <source>
        <dbReference type="HAMAP-Rule" id="MF_01848"/>
    </source>
</evidence>
<dbReference type="HAMAP" id="MF_01848">
    <property type="entry name" value="23SrRNA_methyltr_F"/>
    <property type="match status" value="1"/>
</dbReference>
<dbReference type="NCBIfam" id="NF008725">
    <property type="entry name" value="PRK11727.1"/>
    <property type="match status" value="1"/>
</dbReference>
<keyword evidence="8" id="KW-1185">Reference proteome</keyword>
<keyword evidence="5 6" id="KW-0949">S-adenosyl-L-methionine</keyword>
<name>A0A1A9F5R6_9GAMM</name>
<comment type="catalytic activity">
    <reaction evidence="6">
        <text>adenosine(1618) in 23S rRNA + S-adenosyl-L-methionine = N(6)-methyladenosine(1618) in 23S rRNA + S-adenosyl-L-homocysteine + H(+)</text>
        <dbReference type="Rhea" id="RHEA:16497"/>
        <dbReference type="Rhea" id="RHEA-COMP:10229"/>
        <dbReference type="Rhea" id="RHEA-COMP:10231"/>
        <dbReference type="ChEBI" id="CHEBI:15378"/>
        <dbReference type="ChEBI" id="CHEBI:57856"/>
        <dbReference type="ChEBI" id="CHEBI:59789"/>
        <dbReference type="ChEBI" id="CHEBI:74411"/>
        <dbReference type="ChEBI" id="CHEBI:74449"/>
        <dbReference type="EC" id="2.1.1.181"/>
    </reaction>
</comment>
<dbReference type="PANTHER" id="PTHR13393">
    <property type="entry name" value="SAM-DEPENDENT METHYLTRANSFERASE"/>
    <property type="match status" value="1"/>
</dbReference>
<dbReference type="GO" id="GO:0052907">
    <property type="term" value="F:23S rRNA (adenine(1618)-N(6))-methyltransferase activity"/>
    <property type="evidence" value="ECO:0007669"/>
    <property type="project" value="UniProtKB-EC"/>
</dbReference>
<evidence type="ECO:0000256" key="5">
    <source>
        <dbReference type="ARBA" id="ARBA00022691"/>
    </source>
</evidence>